<dbReference type="Proteomes" id="UP000887572">
    <property type="component" value="Unplaced"/>
</dbReference>
<evidence type="ECO:0000313" key="2">
    <source>
        <dbReference type="WBParaSite" id="Gr19_v10_g13834.t1"/>
    </source>
</evidence>
<reference evidence="2" key="1">
    <citation type="submission" date="2022-11" db="UniProtKB">
        <authorList>
            <consortium name="WormBaseParasite"/>
        </authorList>
    </citation>
    <scope>IDENTIFICATION</scope>
</reference>
<organism evidence="1 2">
    <name type="scientific">Globodera rostochiensis</name>
    <name type="common">Golden nematode worm</name>
    <name type="synonym">Heterodera rostochiensis</name>
    <dbReference type="NCBI Taxonomy" id="31243"/>
    <lineage>
        <taxon>Eukaryota</taxon>
        <taxon>Metazoa</taxon>
        <taxon>Ecdysozoa</taxon>
        <taxon>Nematoda</taxon>
        <taxon>Chromadorea</taxon>
        <taxon>Rhabditida</taxon>
        <taxon>Tylenchina</taxon>
        <taxon>Tylenchomorpha</taxon>
        <taxon>Tylenchoidea</taxon>
        <taxon>Heteroderidae</taxon>
        <taxon>Heteroderinae</taxon>
        <taxon>Globodera</taxon>
    </lineage>
</organism>
<dbReference type="AlphaFoldDB" id="A0A914H5F1"/>
<keyword evidence="1" id="KW-1185">Reference proteome</keyword>
<accession>A0A914H5F1</accession>
<evidence type="ECO:0000313" key="1">
    <source>
        <dbReference type="Proteomes" id="UP000887572"/>
    </source>
</evidence>
<name>A0A914H5F1_GLORO</name>
<sequence>MIFLRQIKKLSAVIGRNCSAIDGQQLLQLADYYCFGAPPLCRHEYLNPRLRLGCCGQIFYSQTAKFTVRVRLSDLWALQLFE</sequence>
<dbReference type="WBParaSite" id="Gr19_v10_g13834.t1">
    <property type="protein sequence ID" value="Gr19_v10_g13834.t1"/>
    <property type="gene ID" value="Gr19_v10_g13834"/>
</dbReference>
<proteinExistence type="predicted"/>
<protein>
    <submittedName>
        <fullName evidence="2">Uncharacterized protein</fullName>
    </submittedName>
</protein>